<dbReference type="GO" id="GO:0004605">
    <property type="term" value="F:phosphatidate cytidylyltransferase activity"/>
    <property type="evidence" value="ECO:0007669"/>
    <property type="project" value="UniProtKB-EC"/>
</dbReference>
<evidence type="ECO:0000256" key="16">
    <source>
        <dbReference type="ARBA" id="ARBA00023209"/>
    </source>
</evidence>
<name>K3WSQ8_GLOUD</name>
<evidence type="ECO:0000313" key="20">
    <source>
        <dbReference type="Proteomes" id="UP000019132"/>
    </source>
</evidence>
<dbReference type="PIRSF" id="PIRSF028840">
    <property type="entry name" value="Mmp37"/>
    <property type="match status" value="1"/>
</dbReference>
<evidence type="ECO:0000256" key="7">
    <source>
        <dbReference type="ARBA" id="ARBA00018337"/>
    </source>
</evidence>
<evidence type="ECO:0000256" key="6">
    <source>
        <dbReference type="ARBA" id="ARBA00012487"/>
    </source>
</evidence>
<evidence type="ECO:0000256" key="13">
    <source>
        <dbReference type="ARBA" id="ARBA00023098"/>
    </source>
</evidence>
<comment type="pathway">
    <text evidence="4">Lipid metabolism.</text>
</comment>
<evidence type="ECO:0000256" key="12">
    <source>
        <dbReference type="ARBA" id="ARBA00022842"/>
    </source>
</evidence>
<comment type="pathway">
    <text evidence="3">Phospholipid metabolism; CDP-diacylglycerol biosynthesis; CDP-diacylglycerol from sn-glycerol 3-phosphate: step 3/3.</text>
</comment>
<dbReference type="GO" id="GO:0005743">
    <property type="term" value="C:mitochondrial inner membrane"/>
    <property type="evidence" value="ECO:0007669"/>
    <property type="project" value="UniProtKB-SubCell"/>
</dbReference>
<keyword evidence="12" id="KW-0460">Magnesium</keyword>
<reference evidence="19" key="3">
    <citation type="submission" date="2015-02" db="UniProtKB">
        <authorList>
            <consortium name="EnsemblProtists"/>
        </authorList>
    </citation>
    <scope>IDENTIFICATION</scope>
    <source>
        <strain evidence="19">DAOM BR144</strain>
    </source>
</reference>
<protein>
    <recommendedName>
        <fullName evidence="7">Phosphatidate cytidylyltransferase, mitochondrial</fullName>
        <ecNumber evidence="6">2.7.7.41</ecNumber>
    </recommendedName>
    <alternativeName>
        <fullName evidence="18">CDP-diacylglycerol synthase</fullName>
    </alternativeName>
</protein>
<keyword evidence="9" id="KW-0808">Transferase</keyword>
<dbReference type="Proteomes" id="UP000019132">
    <property type="component" value="Unassembled WGS sequence"/>
</dbReference>
<evidence type="ECO:0000256" key="1">
    <source>
        <dbReference type="ARBA" id="ARBA00001946"/>
    </source>
</evidence>
<keyword evidence="17" id="KW-1208">Phospholipid metabolism</keyword>
<dbReference type="InterPro" id="IPR015222">
    <property type="entry name" value="Tam41"/>
</dbReference>
<evidence type="ECO:0000256" key="15">
    <source>
        <dbReference type="ARBA" id="ARBA00023136"/>
    </source>
</evidence>
<dbReference type="PANTHER" id="PTHR13619">
    <property type="entry name" value="PHOSPHATIDATE CYTIDYLYLTRANSFERASE, MITOCHONDRIAL"/>
    <property type="match status" value="1"/>
</dbReference>
<evidence type="ECO:0000256" key="2">
    <source>
        <dbReference type="ARBA" id="ARBA00004443"/>
    </source>
</evidence>
<reference evidence="20" key="2">
    <citation type="submission" date="2010-04" db="EMBL/GenBank/DDBJ databases">
        <authorList>
            <person name="Buell R."/>
            <person name="Hamilton J."/>
            <person name="Hostetler J."/>
        </authorList>
    </citation>
    <scope>NUCLEOTIDE SEQUENCE [LARGE SCALE GENOMIC DNA]</scope>
    <source>
        <strain evidence="20">DAOM:BR144</strain>
    </source>
</reference>
<evidence type="ECO:0000256" key="9">
    <source>
        <dbReference type="ARBA" id="ARBA00022679"/>
    </source>
</evidence>
<dbReference type="EMBL" id="GL376617">
    <property type="status" value="NOT_ANNOTATED_CDS"/>
    <property type="molecule type" value="Genomic_DNA"/>
</dbReference>
<dbReference type="OMA" id="HAENMHR"/>
<accession>K3WSQ8</accession>
<keyword evidence="16" id="KW-0594">Phospholipid biosynthesis</keyword>
<evidence type="ECO:0000256" key="11">
    <source>
        <dbReference type="ARBA" id="ARBA00022792"/>
    </source>
</evidence>
<sequence length="323" mass="36265">MAAERPLAASLDRALRDSFPPMQFSMAYGSGVFAQRNHDASTSLLDLVFAVDDPVAWHTANLARNAGHYSFLQYLGAERVADFQEHYGAGIYYNTLVPLQSKATGNRLIKYGVVSSKTLCDDLTNWKTLYLSGRMHKPVHILSSNEQINSASSINLSHALHYALLCLPEKFSETELFMRTAGISYLGDFRMTFGENPKKVRNIVDGNLDAFRQLYENKIKNSPFLDRSIADSSMLVANTLDHSVHRTLLESMPSNVLRKMQKSKSFDVTITDRKATKKHVQRAVASIVNRYSRTQSIKGIATAGAVKTVQYVAQKLQRTYFKR</sequence>
<dbReference type="GO" id="GO:0016024">
    <property type="term" value="P:CDP-diacylglycerol biosynthetic process"/>
    <property type="evidence" value="ECO:0007669"/>
    <property type="project" value="UniProtKB-UniPathway"/>
</dbReference>
<keyword evidence="8" id="KW-0444">Lipid biosynthesis</keyword>
<keyword evidence="11" id="KW-0999">Mitochondrion inner membrane</keyword>
<evidence type="ECO:0000256" key="10">
    <source>
        <dbReference type="ARBA" id="ARBA00022695"/>
    </source>
</evidence>
<evidence type="ECO:0000256" key="8">
    <source>
        <dbReference type="ARBA" id="ARBA00022516"/>
    </source>
</evidence>
<evidence type="ECO:0000256" key="5">
    <source>
        <dbReference type="ARBA" id="ARBA00005458"/>
    </source>
</evidence>
<evidence type="ECO:0000256" key="14">
    <source>
        <dbReference type="ARBA" id="ARBA00023128"/>
    </source>
</evidence>
<evidence type="ECO:0000313" key="19">
    <source>
        <dbReference type="EnsemblProtists" id="PYU1_T008002"/>
    </source>
</evidence>
<evidence type="ECO:0000256" key="17">
    <source>
        <dbReference type="ARBA" id="ARBA00023264"/>
    </source>
</evidence>
<keyword evidence="14" id="KW-0496">Mitochondrion</keyword>
<evidence type="ECO:0000256" key="3">
    <source>
        <dbReference type="ARBA" id="ARBA00005119"/>
    </source>
</evidence>
<dbReference type="PANTHER" id="PTHR13619:SF0">
    <property type="entry name" value="PHOSPHATIDATE CYTIDYLYLTRANSFERASE, MITOCHONDRIAL"/>
    <property type="match status" value="1"/>
</dbReference>
<dbReference type="EC" id="2.7.7.41" evidence="6"/>
<dbReference type="eggNOG" id="KOG2986">
    <property type="taxonomic scope" value="Eukaryota"/>
</dbReference>
<evidence type="ECO:0000256" key="4">
    <source>
        <dbReference type="ARBA" id="ARBA00005189"/>
    </source>
</evidence>
<dbReference type="InParanoid" id="K3WSQ8"/>
<organism evidence="19 20">
    <name type="scientific">Globisporangium ultimum (strain ATCC 200006 / CBS 805.95 / DAOM BR144)</name>
    <name type="common">Pythium ultimum</name>
    <dbReference type="NCBI Taxonomy" id="431595"/>
    <lineage>
        <taxon>Eukaryota</taxon>
        <taxon>Sar</taxon>
        <taxon>Stramenopiles</taxon>
        <taxon>Oomycota</taxon>
        <taxon>Peronosporomycetes</taxon>
        <taxon>Pythiales</taxon>
        <taxon>Pythiaceae</taxon>
        <taxon>Globisporangium</taxon>
    </lineage>
</organism>
<dbReference type="HOGENOM" id="CLU_030279_1_1_1"/>
<dbReference type="EnsemblProtists" id="PYU1_T008002">
    <property type="protein sequence ID" value="PYU1_T008002"/>
    <property type="gene ID" value="PYU1_G007986"/>
</dbReference>
<keyword evidence="15" id="KW-0472">Membrane</keyword>
<evidence type="ECO:0000256" key="18">
    <source>
        <dbReference type="ARBA" id="ARBA00029893"/>
    </source>
</evidence>
<comment type="similarity">
    <text evidence="5">Belongs to the TAM41 family.</text>
</comment>
<keyword evidence="10" id="KW-0548">Nucleotidyltransferase</keyword>
<comment type="subcellular location">
    <subcellularLocation>
        <location evidence="2">Mitochondrion inner membrane</location>
        <topology evidence="2">Peripheral membrane protein</topology>
        <orientation evidence="2">Matrix side</orientation>
    </subcellularLocation>
</comment>
<dbReference type="VEuPathDB" id="FungiDB:PYU1_G007986"/>
<dbReference type="GO" id="GO:0032049">
    <property type="term" value="P:cardiolipin biosynthetic process"/>
    <property type="evidence" value="ECO:0007669"/>
    <property type="project" value="InterPro"/>
</dbReference>
<dbReference type="STRING" id="431595.K3WSQ8"/>
<dbReference type="Pfam" id="PF09139">
    <property type="entry name" value="Tam41_Mmp37"/>
    <property type="match status" value="1"/>
</dbReference>
<comment type="cofactor">
    <cofactor evidence="1">
        <name>Mg(2+)</name>
        <dbReference type="ChEBI" id="CHEBI:18420"/>
    </cofactor>
</comment>
<keyword evidence="20" id="KW-1185">Reference proteome</keyword>
<dbReference type="UniPathway" id="UPA00557">
    <property type="reaction ID" value="UER00614"/>
</dbReference>
<proteinExistence type="inferred from homology"/>
<dbReference type="AlphaFoldDB" id="K3WSQ8"/>
<reference evidence="20" key="1">
    <citation type="journal article" date="2010" name="Genome Biol.">
        <title>Genome sequence of the necrotrophic plant pathogen Pythium ultimum reveals original pathogenicity mechanisms and effector repertoire.</title>
        <authorList>
            <person name="Levesque C.A."/>
            <person name="Brouwer H."/>
            <person name="Cano L."/>
            <person name="Hamilton J.P."/>
            <person name="Holt C."/>
            <person name="Huitema E."/>
            <person name="Raffaele S."/>
            <person name="Robideau G.P."/>
            <person name="Thines M."/>
            <person name="Win J."/>
            <person name="Zerillo M.M."/>
            <person name="Beakes G.W."/>
            <person name="Boore J.L."/>
            <person name="Busam D."/>
            <person name="Dumas B."/>
            <person name="Ferriera S."/>
            <person name="Fuerstenberg S.I."/>
            <person name="Gachon C.M."/>
            <person name="Gaulin E."/>
            <person name="Govers F."/>
            <person name="Grenville-Briggs L."/>
            <person name="Horner N."/>
            <person name="Hostetler J."/>
            <person name="Jiang R.H."/>
            <person name="Johnson J."/>
            <person name="Krajaejun T."/>
            <person name="Lin H."/>
            <person name="Meijer H.J."/>
            <person name="Moore B."/>
            <person name="Morris P."/>
            <person name="Phuntmart V."/>
            <person name="Puiu D."/>
            <person name="Shetty J."/>
            <person name="Stajich J.E."/>
            <person name="Tripathy S."/>
            <person name="Wawra S."/>
            <person name="van West P."/>
            <person name="Whitty B.R."/>
            <person name="Coutinho P.M."/>
            <person name="Henrissat B."/>
            <person name="Martin F."/>
            <person name="Thomas P.D."/>
            <person name="Tyler B.M."/>
            <person name="De Vries R.P."/>
            <person name="Kamoun S."/>
            <person name="Yandell M."/>
            <person name="Tisserat N."/>
            <person name="Buell C.R."/>
        </authorList>
    </citation>
    <scope>NUCLEOTIDE SEQUENCE</scope>
    <source>
        <strain evidence="20">DAOM:BR144</strain>
    </source>
</reference>
<keyword evidence="13" id="KW-0443">Lipid metabolism</keyword>